<keyword evidence="1" id="KW-0175">Coiled coil</keyword>
<feature type="signal peptide" evidence="2">
    <location>
        <begin position="1"/>
        <end position="26"/>
    </location>
</feature>
<dbReference type="AlphaFoldDB" id="F4QRT0"/>
<evidence type="ECO:0000256" key="2">
    <source>
        <dbReference type="SAM" id="SignalP"/>
    </source>
</evidence>
<dbReference type="InterPro" id="IPR023614">
    <property type="entry name" value="Porin_dom_sf"/>
</dbReference>
<dbReference type="HOGENOM" id="CLU_031025_4_0_5"/>
<name>F4QRT0_9CAUL</name>
<feature type="chain" id="PRO_5003316827" evidence="2">
    <location>
        <begin position="27"/>
        <end position="512"/>
    </location>
</feature>
<dbReference type="eggNOG" id="COG3746">
    <property type="taxonomic scope" value="Bacteria"/>
</dbReference>
<dbReference type="Pfam" id="PF07396">
    <property type="entry name" value="Porin_O_P"/>
    <property type="match status" value="1"/>
</dbReference>
<reference evidence="4" key="1">
    <citation type="submission" date="2011-03" db="EMBL/GenBank/DDBJ databases">
        <title>Draft genome sequence of Brevundimonas diminuta.</title>
        <authorList>
            <person name="Brown P.J.B."/>
            <person name="Buechlein A."/>
            <person name="Hemmerich C."/>
            <person name="Brun Y.V."/>
        </authorList>
    </citation>
    <scope>NUCLEOTIDE SEQUENCE [LARGE SCALE GENOMIC DNA]</scope>
    <source>
        <strain evidence="4">C19</strain>
    </source>
</reference>
<dbReference type="EMBL" id="GL883080">
    <property type="protein sequence ID" value="EGF89450.1"/>
    <property type="molecule type" value="Genomic_DNA"/>
</dbReference>
<keyword evidence="2" id="KW-0732">Signal</keyword>
<feature type="coiled-coil region" evidence="1">
    <location>
        <begin position="37"/>
        <end position="64"/>
    </location>
</feature>
<organism evidence="3 4">
    <name type="scientific">Asticcacaulis biprosthecium C19</name>
    <dbReference type="NCBI Taxonomy" id="715226"/>
    <lineage>
        <taxon>Bacteria</taxon>
        <taxon>Pseudomonadati</taxon>
        <taxon>Pseudomonadota</taxon>
        <taxon>Alphaproteobacteria</taxon>
        <taxon>Caulobacterales</taxon>
        <taxon>Caulobacteraceae</taxon>
        <taxon>Asticcacaulis</taxon>
    </lineage>
</organism>
<dbReference type="RefSeq" id="WP_006274645.1">
    <property type="nucleotide sequence ID" value="NZ_GL883080.1"/>
</dbReference>
<dbReference type="Proteomes" id="UP000006512">
    <property type="component" value="Unassembled WGS sequence"/>
</dbReference>
<evidence type="ECO:0000313" key="3">
    <source>
        <dbReference type="EMBL" id="EGF89450.1"/>
    </source>
</evidence>
<accession>F4QRT0</accession>
<dbReference type="Gene3D" id="2.40.160.10">
    <property type="entry name" value="Porin"/>
    <property type="match status" value="1"/>
</dbReference>
<gene>
    <name evidence="3" type="ORF">ABI_38640</name>
</gene>
<protein>
    <submittedName>
        <fullName evidence="3">Phosphate-selective porin O and P family protein</fullName>
    </submittedName>
</protein>
<dbReference type="OrthoDB" id="7217987at2"/>
<dbReference type="InterPro" id="IPR010870">
    <property type="entry name" value="Porin_O/P"/>
</dbReference>
<sequence>MRRFNRTSRVFALSTLAMAMAVPALAQQVPPEVQARIDAMQAQIDAQQKQIDSQQSELDGLKSEVAKQYGAPAPATKVAAAPVPAPAPLPPQTAPVTIKNGTATIASADNAFSVSLKSVFQLDAASFRQDKNLDPAVIGRDFNSGTNFRRARIGMVGKLFTDFDYNVTLEFGGSGAEDVGRVHEAWLQYSGFKSVKLRIGEFAPNVGLGDAGSMMTSPFMERASVSDIQRSLVAGDTRMGVAAFNAHDRWLWYVSVTGNTVSALNTQSSGFTGASADEQLGFTARLAGTPLKGDGWLLHAGINHSAIINPADAGASAATRYPVQFRDRPELRLDSTRLIDTGAINAQSAAITGLELAYQNGRFFTQVETFNLGIERYNPAPGVSNPDFSGWYVEGGWVLTGESRKYNTITAAFDGITPKNNFDPKKGQWGAFELVARYSTLDLDYNPDVALTADRVRGGKQDITSLGLGWTLNPAMRFIVQGQDVKVERRNSSGVQIGQDYTTLAVRSQFGF</sequence>
<proteinExistence type="predicted"/>
<keyword evidence="4" id="KW-1185">Reference proteome</keyword>
<dbReference type="SUPFAM" id="SSF56935">
    <property type="entry name" value="Porins"/>
    <property type="match status" value="1"/>
</dbReference>
<dbReference type="STRING" id="715226.ABI_38640"/>
<evidence type="ECO:0000313" key="4">
    <source>
        <dbReference type="Proteomes" id="UP000006512"/>
    </source>
</evidence>
<evidence type="ECO:0000256" key="1">
    <source>
        <dbReference type="SAM" id="Coils"/>
    </source>
</evidence>